<accession>A0A1I7WRG0</accession>
<evidence type="ECO:0000313" key="1">
    <source>
        <dbReference type="Proteomes" id="UP000095283"/>
    </source>
</evidence>
<sequence>MHFFSDHRNFLPSRDDSSAIIPINHPTGLDRFDTSLGRFANGPSNRIVISASPPERVFAAATERLKMNNSLPTDRMIKQIETNQPKIMTFTDNRYTIFDSRTIQSTNFNYSNIFTIVTSQKNIRLYKRYKKLPYTMCNYKLNGSKKIKMNQRKEIIPDPPPDLNVSPVQSYKNPDEITGSNMMRRIHSATGNNQFVKIDLSNE</sequence>
<proteinExistence type="predicted"/>
<name>A0A1I7WRG0_HETBA</name>
<reference evidence="2" key="1">
    <citation type="submission" date="2016-11" db="UniProtKB">
        <authorList>
            <consortium name="WormBaseParasite"/>
        </authorList>
    </citation>
    <scope>IDENTIFICATION</scope>
</reference>
<dbReference type="WBParaSite" id="Hba_07728">
    <property type="protein sequence ID" value="Hba_07728"/>
    <property type="gene ID" value="Hba_07728"/>
</dbReference>
<dbReference type="AlphaFoldDB" id="A0A1I7WRG0"/>
<protein>
    <submittedName>
        <fullName evidence="2">Uncharacterized protein</fullName>
    </submittedName>
</protein>
<evidence type="ECO:0000313" key="2">
    <source>
        <dbReference type="WBParaSite" id="Hba_07728"/>
    </source>
</evidence>
<dbReference type="Proteomes" id="UP000095283">
    <property type="component" value="Unplaced"/>
</dbReference>
<keyword evidence="1" id="KW-1185">Reference proteome</keyword>
<organism evidence="1 2">
    <name type="scientific">Heterorhabditis bacteriophora</name>
    <name type="common">Entomopathogenic nematode worm</name>
    <dbReference type="NCBI Taxonomy" id="37862"/>
    <lineage>
        <taxon>Eukaryota</taxon>
        <taxon>Metazoa</taxon>
        <taxon>Ecdysozoa</taxon>
        <taxon>Nematoda</taxon>
        <taxon>Chromadorea</taxon>
        <taxon>Rhabditida</taxon>
        <taxon>Rhabditina</taxon>
        <taxon>Rhabditomorpha</taxon>
        <taxon>Strongyloidea</taxon>
        <taxon>Heterorhabditidae</taxon>
        <taxon>Heterorhabditis</taxon>
    </lineage>
</organism>